<accession>A0A8J3IKX8</accession>
<dbReference type="AlphaFoldDB" id="A0A8J3IKX8"/>
<evidence type="ECO:0000313" key="3">
    <source>
        <dbReference type="EMBL" id="GHO94370.1"/>
    </source>
</evidence>
<keyword evidence="2" id="KW-0812">Transmembrane</keyword>
<evidence type="ECO:0000256" key="1">
    <source>
        <dbReference type="SAM" id="MobiDB-lite"/>
    </source>
</evidence>
<feature type="compositionally biased region" description="Basic and acidic residues" evidence="1">
    <location>
        <begin position="111"/>
        <end position="134"/>
    </location>
</feature>
<gene>
    <name evidence="3" type="ORF">KSF_044180</name>
</gene>
<dbReference type="Proteomes" id="UP000597444">
    <property type="component" value="Unassembled WGS sequence"/>
</dbReference>
<feature type="transmembrane region" description="Helical" evidence="2">
    <location>
        <begin position="84"/>
        <end position="101"/>
    </location>
</feature>
<name>A0A8J3IKX8_9CHLR</name>
<proteinExistence type="predicted"/>
<organism evidence="3 4">
    <name type="scientific">Reticulibacter mediterranei</name>
    <dbReference type="NCBI Taxonomy" id="2778369"/>
    <lineage>
        <taxon>Bacteria</taxon>
        <taxon>Bacillati</taxon>
        <taxon>Chloroflexota</taxon>
        <taxon>Ktedonobacteria</taxon>
        <taxon>Ktedonobacterales</taxon>
        <taxon>Reticulibacteraceae</taxon>
        <taxon>Reticulibacter</taxon>
    </lineage>
</organism>
<sequence>MKKEEFPTFLNQRPAIVFGRTGRELIIITIGLTLGYLVWQNLTNSLASSSILTNALKLIVAALFLAGALVVAFIKIATRPLEEWALVWVFYLFIPKVFIYMPTEEIVSPETQDKEEERETVQRRREEDDDDERR</sequence>
<keyword evidence="2" id="KW-0472">Membrane</keyword>
<evidence type="ECO:0000256" key="2">
    <source>
        <dbReference type="SAM" id="Phobius"/>
    </source>
</evidence>
<feature type="transmembrane region" description="Helical" evidence="2">
    <location>
        <begin position="59"/>
        <end position="77"/>
    </location>
</feature>
<feature type="region of interest" description="Disordered" evidence="1">
    <location>
        <begin position="108"/>
        <end position="134"/>
    </location>
</feature>
<evidence type="ECO:0000313" key="4">
    <source>
        <dbReference type="Proteomes" id="UP000597444"/>
    </source>
</evidence>
<protein>
    <submittedName>
        <fullName evidence="3">Uncharacterized protein</fullName>
    </submittedName>
</protein>
<keyword evidence="4" id="KW-1185">Reference proteome</keyword>
<comment type="caution">
    <text evidence="3">The sequence shown here is derived from an EMBL/GenBank/DDBJ whole genome shotgun (WGS) entry which is preliminary data.</text>
</comment>
<dbReference type="EMBL" id="BNJK01000001">
    <property type="protein sequence ID" value="GHO94370.1"/>
    <property type="molecule type" value="Genomic_DNA"/>
</dbReference>
<dbReference type="RefSeq" id="WP_220205113.1">
    <property type="nucleotide sequence ID" value="NZ_BNJK01000001.1"/>
</dbReference>
<keyword evidence="2" id="KW-1133">Transmembrane helix</keyword>
<reference evidence="3" key="1">
    <citation type="submission" date="2020-10" db="EMBL/GenBank/DDBJ databases">
        <title>Taxonomic study of unclassified bacteria belonging to the class Ktedonobacteria.</title>
        <authorList>
            <person name="Yabe S."/>
            <person name="Wang C.M."/>
            <person name="Zheng Y."/>
            <person name="Sakai Y."/>
            <person name="Cavaletti L."/>
            <person name="Monciardini P."/>
            <person name="Donadio S."/>
        </authorList>
    </citation>
    <scope>NUCLEOTIDE SEQUENCE</scope>
    <source>
        <strain evidence="3">ID150040</strain>
    </source>
</reference>
<feature type="transmembrane region" description="Helical" evidence="2">
    <location>
        <begin position="21"/>
        <end position="39"/>
    </location>
</feature>